<comment type="similarity">
    <text evidence="1">Belongs to the BLOC1S2 family.</text>
</comment>
<evidence type="ECO:0000256" key="2">
    <source>
        <dbReference type="SAM" id="MobiDB-lite"/>
    </source>
</evidence>
<evidence type="ECO:0000313" key="4">
    <source>
        <dbReference type="Proteomes" id="UP001209540"/>
    </source>
</evidence>
<evidence type="ECO:0000313" key="3">
    <source>
        <dbReference type="EMBL" id="KAI9257174.1"/>
    </source>
</evidence>
<evidence type="ECO:0000256" key="1">
    <source>
        <dbReference type="ARBA" id="ARBA00008468"/>
    </source>
</evidence>
<dbReference type="Pfam" id="PF10046">
    <property type="entry name" value="BLOC1_2"/>
    <property type="match status" value="1"/>
</dbReference>
<dbReference type="GO" id="GO:0031083">
    <property type="term" value="C:BLOC-1 complex"/>
    <property type="evidence" value="ECO:0007669"/>
    <property type="project" value="TreeGrafter"/>
</dbReference>
<dbReference type="PANTHER" id="PTHR46479:SF1">
    <property type="entry name" value="BIOGENESIS OF LYSOSOME-RELATED ORGANELLES COMPLEX 1 SUBUNIT 2"/>
    <property type="match status" value="1"/>
</dbReference>
<feature type="region of interest" description="Disordered" evidence="2">
    <location>
        <begin position="1"/>
        <end position="46"/>
    </location>
</feature>
<dbReference type="EMBL" id="JAIXMP010000020">
    <property type="protein sequence ID" value="KAI9257174.1"/>
    <property type="molecule type" value="Genomic_DNA"/>
</dbReference>
<feature type="compositionally biased region" description="Polar residues" evidence="2">
    <location>
        <begin position="25"/>
        <end position="34"/>
    </location>
</feature>
<dbReference type="InterPro" id="IPR019269">
    <property type="entry name" value="BLOC1_su2"/>
</dbReference>
<reference evidence="3" key="2">
    <citation type="submission" date="2023-02" db="EMBL/GenBank/DDBJ databases">
        <authorList>
            <consortium name="DOE Joint Genome Institute"/>
            <person name="Mondo S.J."/>
            <person name="Chang Y."/>
            <person name="Wang Y."/>
            <person name="Ahrendt S."/>
            <person name="Andreopoulos W."/>
            <person name="Barry K."/>
            <person name="Beard J."/>
            <person name="Benny G.L."/>
            <person name="Blankenship S."/>
            <person name="Bonito G."/>
            <person name="Cuomo C."/>
            <person name="Desiro A."/>
            <person name="Gervers K.A."/>
            <person name="Hundley H."/>
            <person name="Kuo A."/>
            <person name="LaButti K."/>
            <person name="Lang B.F."/>
            <person name="Lipzen A."/>
            <person name="O'Donnell K."/>
            <person name="Pangilinan J."/>
            <person name="Reynolds N."/>
            <person name="Sandor L."/>
            <person name="Smith M.W."/>
            <person name="Tsang A."/>
            <person name="Grigoriev I.V."/>
            <person name="Stajich J.E."/>
            <person name="Spatafora J.W."/>
        </authorList>
    </citation>
    <scope>NUCLEOTIDE SEQUENCE</scope>
    <source>
        <strain evidence="3">RSA 2281</strain>
    </source>
</reference>
<gene>
    <name evidence="3" type="ORF">BDA99DRAFT_515746</name>
</gene>
<dbReference type="PANTHER" id="PTHR46479">
    <property type="entry name" value="BIOGENESIS OF LYSOSOME-RELATED ORGANELLES COMPLEX 1 SUBUNIT 2"/>
    <property type="match status" value="1"/>
</dbReference>
<accession>A0AAD5K5Q6</accession>
<comment type="caution">
    <text evidence="3">The sequence shown here is derived from an EMBL/GenBank/DDBJ whole genome shotgun (WGS) entry which is preliminary data.</text>
</comment>
<reference evidence="3" key="1">
    <citation type="journal article" date="2022" name="IScience">
        <title>Evolution of zygomycete secretomes and the origins of terrestrial fungal ecologies.</title>
        <authorList>
            <person name="Chang Y."/>
            <person name="Wang Y."/>
            <person name="Mondo S."/>
            <person name="Ahrendt S."/>
            <person name="Andreopoulos W."/>
            <person name="Barry K."/>
            <person name="Beard J."/>
            <person name="Benny G.L."/>
            <person name="Blankenship S."/>
            <person name="Bonito G."/>
            <person name="Cuomo C."/>
            <person name="Desiro A."/>
            <person name="Gervers K.A."/>
            <person name="Hundley H."/>
            <person name="Kuo A."/>
            <person name="LaButti K."/>
            <person name="Lang B.F."/>
            <person name="Lipzen A."/>
            <person name="O'Donnell K."/>
            <person name="Pangilinan J."/>
            <person name="Reynolds N."/>
            <person name="Sandor L."/>
            <person name="Smith M.E."/>
            <person name="Tsang A."/>
            <person name="Grigoriev I.V."/>
            <person name="Stajich J.E."/>
            <person name="Spatafora J.W."/>
        </authorList>
    </citation>
    <scope>NUCLEOTIDE SEQUENCE</scope>
    <source>
        <strain evidence="3">RSA 2281</strain>
    </source>
</reference>
<dbReference type="AlphaFoldDB" id="A0AAD5K5Q6"/>
<dbReference type="GO" id="GO:0016197">
    <property type="term" value="P:endosomal transport"/>
    <property type="evidence" value="ECO:0007669"/>
    <property type="project" value="TreeGrafter"/>
</dbReference>
<dbReference type="Proteomes" id="UP001209540">
    <property type="component" value="Unassembled WGS sequence"/>
</dbReference>
<protein>
    <submittedName>
        <fullName evidence="3">Biogenesis of lysosome-related organelles complex-1 subunit 2-domain-containing protein</fullName>
    </submittedName>
</protein>
<feature type="compositionally biased region" description="Low complexity" evidence="2">
    <location>
        <begin position="1"/>
        <end position="18"/>
    </location>
</feature>
<dbReference type="GO" id="GO:0043015">
    <property type="term" value="F:gamma-tubulin binding"/>
    <property type="evidence" value="ECO:0007669"/>
    <property type="project" value="TreeGrafter"/>
</dbReference>
<keyword evidence="4" id="KW-1185">Reference proteome</keyword>
<organism evidence="3 4">
    <name type="scientific">Phascolomyces articulosus</name>
    <dbReference type="NCBI Taxonomy" id="60185"/>
    <lineage>
        <taxon>Eukaryota</taxon>
        <taxon>Fungi</taxon>
        <taxon>Fungi incertae sedis</taxon>
        <taxon>Mucoromycota</taxon>
        <taxon>Mucoromycotina</taxon>
        <taxon>Mucoromycetes</taxon>
        <taxon>Mucorales</taxon>
        <taxon>Lichtheimiaceae</taxon>
        <taxon>Phascolomyces</taxon>
    </lineage>
</organism>
<sequence length="158" mass="18044">MAEQQDQQQQSPSPSTSDAAVSPGLRSNKSTGTPLNPDEATKMLNEEHITRLTEDAVRKLTLYTRNELEATTEDCQLLEKMNKTTKEKYADMSQMGQRLMKEMSRLQNTYSDFSTFMAQIDDIDQRTIEIEKVARALDDYSRYLEGKLMKARPPPSQT</sequence>
<dbReference type="GO" id="GO:0032418">
    <property type="term" value="P:lysosome localization"/>
    <property type="evidence" value="ECO:0007669"/>
    <property type="project" value="TreeGrafter"/>
</dbReference>
<name>A0AAD5K5Q6_9FUNG</name>
<proteinExistence type="inferred from homology"/>
<dbReference type="GO" id="GO:0099078">
    <property type="term" value="C:BORC complex"/>
    <property type="evidence" value="ECO:0007669"/>
    <property type="project" value="TreeGrafter"/>
</dbReference>
<dbReference type="GO" id="GO:0000930">
    <property type="term" value="C:gamma-tubulin complex"/>
    <property type="evidence" value="ECO:0007669"/>
    <property type="project" value="TreeGrafter"/>
</dbReference>